<dbReference type="PANTHER" id="PTHR40076:SF1">
    <property type="entry name" value="MEMBRANE PROTEIN"/>
    <property type="match status" value="1"/>
</dbReference>
<dbReference type="EMBL" id="JACRSW010000015">
    <property type="protein sequence ID" value="MBC8557009.1"/>
    <property type="molecule type" value="Genomic_DNA"/>
</dbReference>
<dbReference type="Pfam" id="PF06161">
    <property type="entry name" value="DUF975"/>
    <property type="match status" value="1"/>
</dbReference>
<feature type="transmembrane region" description="Helical" evidence="1">
    <location>
        <begin position="94"/>
        <end position="123"/>
    </location>
</feature>
<gene>
    <name evidence="2" type="ORF">H8700_04725</name>
</gene>
<accession>A0ABR7MT70</accession>
<dbReference type="PANTHER" id="PTHR40076">
    <property type="entry name" value="MEMBRANE PROTEIN-RELATED"/>
    <property type="match status" value="1"/>
</dbReference>
<keyword evidence="1" id="KW-1133">Transmembrane helix</keyword>
<dbReference type="Proteomes" id="UP000637513">
    <property type="component" value="Unassembled WGS sequence"/>
</dbReference>
<organism evidence="2 3">
    <name type="scientific">Jutongia hominis</name>
    <dbReference type="NCBI Taxonomy" id="2763664"/>
    <lineage>
        <taxon>Bacteria</taxon>
        <taxon>Bacillati</taxon>
        <taxon>Bacillota</taxon>
        <taxon>Clostridia</taxon>
        <taxon>Lachnospirales</taxon>
        <taxon>Lachnospiraceae</taxon>
        <taxon>Jutongia</taxon>
    </lineage>
</organism>
<feature type="transmembrane region" description="Helical" evidence="1">
    <location>
        <begin position="162"/>
        <end position="182"/>
    </location>
</feature>
<keyword evidence="1" id="KW-0472">Membrane</keyword>
<feature type="transmembrane region" description="Helical" evidence="1">
    <location>
        <begin position="21"/>
        <end position="41"/>
    </location>
</feature>
<name>A0ABR7MT70_9FIRM</name>
<dbReference type="InterPro" id="IPR010380">
    <property type="entry name" value="DUF975"/>
</dbReference>
<feature type="transmembrane region" description="Helical" evidence="1">
    <location>
        <begin position="228"/>
        <end position="250"/>
    </location>
</feature>
<evidence type="ECO:0000256" key="1">
    <source>
        <dbReference type="SAM" id="Phobius"/>
    </source>
</evidence>
<comment type="caution">
    <text evidence="2">The sequence shown here is derived from an EMBL/GenBank/DDBJ whole genome shotgun (WGS) entry which is preliminary data.</text>
</comment>
<evidence type="ECO:0000313" key="2">
    <source>
        <dbReference type="EMBL" id="MBC8557009.1"/>
    </source>
</evidence>
<proteinExistence type="predicted"/>
<dbReference type="RefSeq" id="WP_249303866.1">
    <property type="nucleotide sequence ID" value="NZ_JACRSW010000015.1"/>
</dbReference>
<keyword evidence="3" id="KW-1185">Reference proteome</keyword>
<protein>
    <submittedName>
        <fullName evidence="2">DUF975 family protein</fullName>
    </submittedName>
</protein>
<keyword evidence="1" id="KW-0812">Transmembrane</keyword>
<reference evidence="2 3" key="1">
    <citation type="submission" date="2020-08" db="EMBL/GenBank/DDBJ databases">
        <title>Genome public.</title>
        <authorList>
            <person name="Liu C."/>
            <person name="Sun Q."/>
        </authorList>
    </citation>
    <scope>NUCLEOTIDE SEQUENCE [LARGE SCALE GENOMIC DNA]</scope>
    <source>
        <strain evidence="2 3">BX3</strain>
    </source>
</reference>
<evidence type="ECO:0000313" key="3">
    <source>
        <dbReference type="Proteomes" id="UP000637513"/>
    </source>
</evidence>
<sequence length="274" mass="31464">MEKAWTRRELKEKSKTILGMQYWRMVLVAFIVSVLCSGSFVTDSVPSMLSDQSTELIQTHVMQQDSASQKTEVVKKGKQKLKDFKNSKEFQKTFPAIVISFIAVIVMGMIVVGFTILIIVFVCNPFSVGAARFMSMGFEKKPKFKELFFAFEHEYRNVVDTMFFRSLYTFLWSLLFIIPGIVKKYEYRMVPYILAQTPDMNKKQALALSSQMMHGQKWNAFVLDLSFLGWRILSGITLGLVGTFYASPYIHLTNASLYRTLQGLDEQYGNIYIG</sequence>